<evidence type="ECO:0000259" key="2">
    <source>
        <dbReference type="Pfam" id="PF13827"/>
    </source>
</evidence>
<evidence type="ECO:0000256" key="1">
    <source>
        <dbReference type="SAM" id="SignalP"/>
    </source>
</evidence>
<dbReference type="AlphaFoldDB" id="A0A8E4GFM7"/>
<dbReference type="EMBL" id="LR861807">
    <property type="protein sequence ID" value="CAD1792330.1"/>
    <property type="molecule type" value="Genomic_DNA"/>
</dbReference>
<dbReference type="PROSITE" id="PS51257">
    <property type="entry name" value="PROKAR_LIPOPROTEIN"/>
    <property type="match status" value="1"/>
</dbReference>
<keyword evidence="1" id="KW-0732">Signal</keyword>
<protein>
    <submittedName>
        <fullName evidence="3">DUF4189 domain-containing protein</fullName>
    </submittedName>
</protein>
<dbReference type="Pfam" id="PF13827">
    <property type="entry name" value="DUF4189"/>
    <property type="match status" value="1"/>
</dbReference>
<feature type="domain" description="DUF4189" evidence="2">
    <location>
        <begin position="63"/>
        <end position="165"/>
    </location>
</feature>
<feature type="signal peptide" evidence="1">
    <location>
        <begin position="1"/>
        <end position="20"/>
    </location>
</feature>
<sequence>MRLCVLLAFPILYLPVIAWAQGCPPGQYQIGGQGAIACAPIPQGSSQETAPAPRPLGKWIKTWGAVSLDKSDVGALGVSVGKLSKREAQRDAIAGCIKAGGKNCKDWAAYENQCAAVAEPYKDGRSSAGSLHFRTGASAEDIQREVRDICSSENNGECRVIYTACSEPIFQRY</sequence>
<evidence type="ECO:0000313" key="4">
    <source>
        <dbReference type="EMBL" id="CAD1792330.1"/>
    </source>
</evidence>
<evidence type="ECO:0000313" key="5">
    <source>
        <dbReference type="Proteomes" id="UP000514411"/>
    </source>
</evidence>
<dbReference type="EMBL" id="LR824643">
    <property type="protein sequence ID" value="CAD0328415.1"/>
    <property type="molecule type" value="Genomic_DNA"/>
</dbReference>
<organism evidence="3">
    <name type="scientific">Xanthomonas campestris pv. juglandis</name>
    <name type="common">Xanthomonas arboricola pv. juglandis</name>
    <dbReference type="NCBI Taxonomy" id="195709"/>
    <lineage>
        <taxon>Bacteria</taxon>
        <taxon>Pseudomonadati</taxon>
        <taxon>Pseudomonadota</taxon>
        <taxon>Gammaproteobacteria</taxon>
        <taxon>Lysobacterales</taxon>
        <taxon>Lysobacteraceae</taxon>
        <taxon>Xanthomonas</taxon>
    </lineage>
</organism>
<reference evidence="3 5" key="1">
    <citation type="submission" date="2020-07" db="EMBL/GenBank/DDBJ databases">
        <authorList>
            <person name="Teixeira M."/>
        </authorList>
    </citation>
    <scope>NUCLEOTIDE SEQUENCE</scope>
    <source>
        <strain evidence="4">3</strain>
        <strain evidence="3">Xanthomonas arboricola pv. juglandis CPBF 427</strain>
    </source>
</reference>
<evidence type="ECO:0000313" key="3">
    <source>
        <dbReference type="EMBL" id="CAD0328415.1"/>
    </source>
</evidence>
<dbReference type="InterPro" id="IPR025240">
    <property type="entry name" value="DUF4189"/>
</dbReference>
<dbReference type="OrthoDB" id="6003848at2"/>
<dbReference type="Proteomes" id="UP000514411">
    <property type="component" value="Chromosome"/>
</dbReference>
<feature type="chain" id="PRO_5039879176" evidence="1">
    <location>
        <begin position="21"/>
        <end position="173"/>
    </location>
</feature>
<proteinExistence type="predicted"/>
<accession>A0A8E4GFM7</accession>
<gene>
    <name evidence="4" type="ORF">XSP_002204</name>
    <name evidence="3" type="ORF">XSP_002227</name>
</gene>
<name>A0A8E4GFM7_XANCJ</name>